<accession>A6DTC3</accession>
<keyword evidence="4 8" id="KW-0317">Glutathione biosynthesis</keyword>
<evidence type="ECO:0000256" key="3">
    <source>
        <dbReference type="ARBA" id="ARBA00022598"/>
    </source>
</evidence>
<evidence type="ECO:0000256" key="4">
    <source>
        <dbReference type="ARBA" id="ARBA00022684"/>
    </source>
</evidence>
<dbReference type="InterPro" id="IPR014746">
    <property type="entry name" value="Gln_synth/guanido_kin_cat_dom"/>
</dbReference>
<comment type="pathway">
    <text evidence="1 8 9">Sulfur metabolism; glutathione biosynthesis; glutathione from L-cysteine and L-glutamate: step 1/2.</text>
</comment>
<evidence type="ECO:0000256" key="9">
    <source>
        <dbReference type="RuleBase" id="RU004391"/>
    </source>
</evidence>
<proteinExistence type="inferred from homology"/>
<keyword evidence="3 8" id="KW-0436">Ligase</keyword>
<dbReference type="GO" id="GO:0005829">
    <property type="term" value="C:cytosol"/>
    <property type="evidence" value="ECO:0007669"/>
    <property type="project" value="TreeGrafter"/>
</dbReference>
<evidence type="ECO:0000256" key="8">
    <source>
        <dbReference type="HAMAP-Rule" id="MF_00578"/>
    </source>
</evidence>
<dbReference type="SUPFAM" id="SSF55931">
    <property type="entry name" value="Glutamine synthetase/guanido kinase"/>
    <property type="match status" value="1"/>
</dbReference>
<dbReference type="NCBIfam" id="TIGR01434">
    <property type="entry name" value="glu_cys_ligase"/>
    <property type="match status" value="1"/>
</dbReference>
<comment type="catalytic activity">
    <reaction evidence="7 8 9">
        <text>L-cysteine + L-glutamate + ATP = gamma-L-glutamyl-L-cysteine + ADP + phosphate + H(+)</text>
        <dbReference type="Rhea" id="RHEA:13285"/>
        <dbReference type="ChEBI" id="CHEBI:15378"/>
        <dbReference type="ChEBI" id="CHEBI:29985"/>
        <dbReference type="ChEBI" id="CHEBI:30616"/>
        <dbReference type="ChEBI" id="CHEBI:35235"/>
        <dbReference type="ChEBI" id="CHEBI:43474"/>
        <dbReference type="ChEBI" id="CHEBI:58173"/>
        <dbReference type="ChEBI" id="CHEBI:456216"/>
        <dbReference type="EC" id="6.3.2.2"/>
    </reaction>
</comment>
<dbReference type="Proteomes" id="UP000004947">
    <property type="component" value="Unassembled WGS sequence"/>
</dbReference>
<dbReference type="InterPro" id="IPR007370">
    <property type="entry name" value="Glu_cys_ligase"/>
</dbReference>
<evidence type="ECO:0000256" key="2">
    <source>
        <dbReference type="ARBA" id="ARBA00008772"/>
    </source>
</evidence>
<evidence type="ECO:0000313" key="12">
    <source>
        <dbReference type="Proteomes" id="UP000004947"/>
    </source>
</evidence>
<keyword evidence="12" id="KW-1185">Reference proteome</keyword>
<name>A6DTC3_9BACT</name>
<evidence type="ECO:0000256" key="1">
    <source>
        <dbReference type="ARBA" id="ARBA00005006"/>
    </source>
</evidence>
<evidence type="ECO:0000256" key="5">
    <source>
        <dbReference type="ARBA" id="ARBA00022741"/>
    </source>
</evidence>
<dbReference type="UniPathway" id="UPA00142">
    <property type="reaction ID" value="UER00209"/>
</dbReference>
<dbReference type="GO" id="GO:0006750">
    <property type="term" value="P:glutathione biosynthetic process"/>
    <property type="evidence" value="ECO:0007669"/>
    <property type="project" value="UniProtKB-UniRule"/>
</dbReference>
<evidence type="ECO:0000259" key="10">
    <source>
        <dbReference type="Pfam" id="PF04262"/>
    </source>
</evidence>
<comment type="similarity">
    <text evidence="2 8">Belongs to the glutamate--cysteine ligase type 1 family. Type 1 subfamily.</text>
</comment>
<dbReference type="Gene3D" id="3.30.590.20">
    <property type="match status" value="1"/>
</dbReference>
<keyword evidence="6 8" id="KW-0067">ATP-binding</keyword>
<dbReference type="AlphaFoldDB" id="A6DTC3"/>
<dbReference type="PANTHER" id="PTHR38761:SF1">
    <property type="entry name" value="GLUTAMATE--CYSTEINE LIGASE"/>
    <property type="match status" value="1"/>
</dbReference>
<dbReference type="HAMAP" id="MF_00578">
    <property type="entry name" value="Glu_cys_ligase"/>
    <property type="match status" value="1"/>
</dbReference>
<dbReference type="RefSeq" id="WP_007281072.1">
    <property type="nucleotide sequence ID" value="NZ_ABCK01000036.1"/>
</dbReference>
<gene>
    <name evidence="8" type="primary">gshA</name>
    <name evidence="11" type="ORF">LNTAR_02804</name>
</gene>
<dbReference type="GO" id="GO:0046872">
    <property type="term" value="F:metal ion binding"/>
    <property type="evidence" value="ECO:0007669"/>
    <property type="project" value="TreeGrafter"/>
</dbReference>
<dbReference type="EMBL" id="ABCK01000036">
    <property type="protein sequence ID" value="EDM25103.1"/>
    <property type="molecule type" value="Genomic_DNA"/>
</dbReference>
<dbReference type="eggNOG" id="COG2918">
    <property type="taxonomic scope" value="Bacteria"/>
</dbReference>
<evidence type="ECO:0000256" key="6">
    <source>
        <dbReference type="ARBA" id="ARBA00022840"/>
    </source>
</evidence>
<dbReference type="Pfam" id="PF04262">
    <property type="entry name" value="Glu_cys_ligase"/>
    <property type="match status" value="1"/>
</dbReference>
<reference evidence="11 12" key="1">
    <citation type="journal article" date="2010" name="J. Bacteriol.">
        <title>Genome sequence of Lentisphaera araneosa HTCC2155T, the type species of the order Lentisphaerales in the phylum Lentisphaerae.</title>
        <authorList>
            <person name="Thrash J.C."/>
            <person name="Cho J.C."/>
            <person name="Vergin K.L."/>
            <person name="Morris R.M."/>
            <person name="Giovannoni S.J."/>
        </authorList>
    </citation>
    <scope>NUCLEOTIDE SEQUENCE [LARGE SCALE GENOMIC DNA]</scope>
    <source>
        <strain evidence="11 12">HTCC2155</strain>
    </source>
</reference>
<protein>
    <recommendedName>
        <fullName evidence="8">Glutamate--cysteine ligase</fullName>
        <ecNumber evidence="8">6.3.2.2</ecNumber>
    </recommendedName>
    <alternativeName>
        <fullName evidence="8">Gamma-ECS</fullName>
        <shortName evidence="8">GCS</shortName>
    </alternativeName>
    <alternativeName>
        <fullName evidence="8">Gamma-glutamylcysteine synthetase</fullName>
    </alternativeName>
</protein>
<organism evidence="11 12">
    <name type="scientific">Lentisphaera araneosa HTCC2155</name>
    <dbReference type="NCBI Taxonomy" id="313628"/>
    <lineage>
        <taxon>Bacteria</taxon>
        <taxon>Pseudomonadati</taxon>
        <taxon>Lentisphaerota</taxon>
        <taxon>Lentisphaeria</taxon>
        <taxon>Lentisphaerales</taxon>
        <taxon>Lentisphaeraceae</taxon>
        <taxon>Lentisphaera</taxon>
    </lineage>
</organism>
<evidence type="ECO:0000313" key="11">
    <source>
        <dbReference type="EMBL" id="EDM25103.1"/>
    </source>
</evidence>
<dbReference type="GO" id="GO:0004357">
    <property type="term" value="F:glutamate-cysteine ligase activity"/>
    <property type="evidence" value="ECO:0007669"/>
    <property type="project" value="UniProtKB-UniRule"/>
</dbReference>
<sequence>MDWLKLLNKLSESAALDSSNKGLEREALRFVKGGRMALGSHPEAYGSALCHSSITTDFSEALLELVTPIFDKSDDLIHFLSNLHYFIHKNLPEGENLWSSSMPCDLVDDIPIAEYGPSGAGEFRKVYRRGLSYRYGKKMQTIAGLHFNFSPSEDFWTNLAKIKESENDQDFRSQHYFSLLRNFRSYNWFVNYLFGASPAFHESFSELVDSELKEKIGPETYCMPEAVSVRMSDAGYTTSRQGNLNISVNTLDEYTEGLQKAVTETDEQWAKLPKVDDEGPTQLTDNFLQAEFEYYSTIRPKPNPKNPRRPLVALKQDGVEYIEVRTLDINPFEPLGICKAQIDFMEVFLYYLICKESSPETDKSRECSRDNLMRVTVQGRKKDLRLRCPQNDEFDLHKACTRIFYDLKKVADILDKSRKTKDFSQAIAEIEKRLTKPELLPSNRVIQALENESFLGLTEALSEQHQQSFKNFDADANLQAAFQEASTLSLEKQKEIEREGPDYPTYLKQFLNMD</sequence>
<dbReference type="STRING" id="313628.LNTAR_02804"/>
<feature type="domain" description="Glutamate--cysteine ligase" evidence="10">
    <location>
        <begin position="4"/>
        <end position="375"/>
    </location>
</feature>
<comment type="caution">
    <text evidence="11">The sequence shown here is derived from an EMBL/GenBank/DDBJ whole genome shotgun (WGS) entry which is preliminary data.</text>
</comment>
<evidence type="ECO:0000256" key="7">
    <source>
        <dbReference type="ARBA" id="ARBA00048819"/>
    </source>
</evidence>
<dbReference type="EC" id="6.3.2.2" evidence="8"/>
<keyword evidence="5 8" id="KW-0547">Nucleotide-binding</keyword>
<dbReference type="OrthoDB" id="9803907at2"/>
<dbReference type="PANTHER" id="PTHR38761">
    <property type="entry name" value="GLUTAMATE--CYSTEINE LIGASE"/>
    <property type="match status" value="1"/>
</dbReference>
<dbReference type="GO" id="GO:0005524">
    <property type="term" value="F:ATP binding"/>
    <property type="evidence" value="ECO:0007669"/>
    <property type="project" value="UniProtKB-KW"/>
</dbReference>
<dbReference type="InterPro" id="IPR006334">
    <property type="entry name" value="Glut_cys_ligase"/>
</dbReference>